<dbReference type="Gene3D" id="3.30.200.20">
    <property type="entry name" value="Phosphorylase Kinase, domain 1"/>
    <property type="match status" value="1"/>
</dbReference>
<keyword evidence="2" id="KW-0433">Leucine-rich repeat</keyword>
<evidence type="ECO:0000259" key="10">
    <source>
        <dbReference type="PROSITE" id="PS50011"/>
    </source>
</evidence>
<protein>
    <recommendedName>
        <fullName evidence="10">Protein kinase domain-containing protein</fullName>
    </recommendedName>
</protein>
<dbReference type="Pfam" id="PF00069">
    <property type="entry name" value="Pkinase"/>
    <property type="match status" value="1"/>
</dbReference>
<dbReference type="PANTHER" id="PTHR48007:SF40">
    <property type="entry name" value="SERINE-THREONINE_TYROSINE-PROTEIN KINASE CATALYTIC DOMAIN-CONTAINING PROTEIN"/>
    <property type="match status" value="1"/>
</dbReference>
<dbReference type="Pfam" id="PF08263">
    <property type="entry name" value="LRRNT_2"/>
    <property type="match status" value="1"/>
</dbReference>
<dbReference type="OMA" id="IACSNWH"/>
<dbReference type="InterPro" id="IPR013210">
    <property type="entry name" value="LRR_N_plant-typ"/>
</dbReference>
<keyword evidence="7 8" id="KW-0472">Membrane</keyword>
<dbReference type="Proteomes" id="UP000215914">
    <property type="component" value="Chromosome 11"/>
</dbReference>
<dbReference type="InterPro" id="IPR046959">
    <property type="entry name" value="PRK1-6/SRF4-like"/>
</dbReference>
<evidence type="ECO:0000256" key="4">
    <source>
        <dbReference type="ARBA" id="ARBA00022729"/>
    </source>
</evidence>
<reference evidence="12" key="2">
    <citation type="submission" date="2017-02" db="EMBL/GenBank/DDBJ databases">
        <title>Sunflower complete genome.</title>
        <authorList>
            <person name="Langlade N."/>
            <person name="Munos S."/>
        </authorList>
    </citation>
    <scope>NUCLEOTIDE SEQUENCE [LARGE SCALE GENOMIC DNA]</scope>
    <source>
        <tissue evidence="12">Leaves</tissue>
    </source>
</reference>
<keyword evidence="3 8" id="KW-0812">Transmembrane</keyword>
<feature type="chain" id="PRO_5012761407" description="Protein kinase domain-containing protein" evidence="9">
    <location>
        <begin position="24"/>
        <end position="598"/>
    </location>
</feature>
<keyword evidence="13" id="KW-1185">Reference proteome</keyword>
<gene>
    <name evidence="12" type="ORF">HannXRQ_Chr11g0350281</name>
    <name evidence="11" type="ORF">HanXRQr2_Chr11g0515191</name>
</gene>
<evidence type="ECO:0000256" key="6">
    <source>
        <dbReference type="ARBA" id="ARBA00022989"/>
    </source>
</evidence>
<evidence type="ECO:0000256" key="5">
    <source>
        <dbReference type="ARBA" id="ARBA00022737"/>
    </source>
</evidence>
<feature type="signal peptide" evidence="9">
    <location>
        <begin position="1"/>
        <end position="23"/>
    </location>
</feature>
<keyword evidence="11" id="KW-0808">Transferase</keyword>
<dbReference type="InParanoid" id="A0A251TDH0"/>
<dbReference type="PROSITE" id="PS50011">
    <property type="entry name" value="PROTEIN_KINASE_DOM"/>
    <property type="match status" value="1"/>
</dbReference>
<feature type="transmembrane region" description="Helical" evidence="8">
    <location>
        <begin position="233"/>
        <end position="258"/>
    </location>
</feature>
<evidence type="ECO:0000256" key="2">
    <source>
        <dbReference type="ARBA" id="ARBA00022614"/>
    </source>
</evidence>
<evidence type="ECO:0000256" key="8">
    <source>
        <dbReference type="SAM" id="Phobius"/>
    </source>
</evidence>
<organism evidence="12 13">
    <name type="scientific">Helianthus annuus</name>
    <name type="common">Common sunflower</name>
    <dbReference type="NCBI Taxonomy" id="4232"/>
    <lineage>
        <taxon>Eukaryota</taxon>
        <taxon>Viridiplantae</taxon>
        <taxon>Streptophyta</taxon>
        <taxon>Embryophyta</taxon>
        <taxon>Tracheophyta</taxon>
        <taxon>Spermatophyta</taxon>
        <taxon>Magnoliopsida</taxon>
        <taxon>eudicotyledons</taxon>
        <taxon>Gunneridae</taxon>
        <taxon>Pentapetalae</taxon>
        <taxon>asterids</taxon>
        <taxon>campanulids</taxon>
        <taxon>Asterales</taxon>
        <taxon>Asteraceae</taxon>
        <taxon>Asteroideae</taxon>
        <taxon>Heliantheae alliance</taxon>
        <taxon>Heliantheae</taxon>
        <taxon>Helianthus</taxon>
    </lineage>
</organism>
<dbReference type="Pfam" id="PF00560">
    <property type="entry name" value="LRR_1"/>
    <property type="match status" value="2"/>
</dbReference>
<dbReference type="FunFam" id="3.80.10.10:FF:000129">
    <property type="entry name" value="Leucine-rich repeat receptor-like kinase"/>
    <property type="match status" value="1"/>
</dbReference>
<feature type="domain" description="Protein kinase" evidence="10">
    <location>
        <begin position="318"/>
        <end position="593"/>
    </location>
</feature>
<dbReference type="AlphaFoldDB" id="A0A251TDH0"/>
<keyword evidence="6 8" id="KW-1133">Transmembrane helix</keyword>
<dbReference type="PANTHER" id="PTHR48007">
    <property type="entry name" value="LEUCINE-RICH REPEAT RECEPTOR-LIKE PROTEIN KINASE PXC1"/>
    <property type="match status" value="1"/>
</dbReference>
<evidence type="ECO:0000313" key="11">
    <source>
        <dbReference type="EMBL" id="KAF5784060.1"/>
    </source>
</evidence>
<proteinExistence type="predicted"/>
<dbReference type="InterPro" id="IPR001611">
    <property type="entry name" value="Leu-rich_rpt"/>
</dbReference>
<dbReference type="EMBL" id="CM007900">
    <property type="protein sequence ID" value="OTG09197.1"/>
    <property type="molecule type" value="Genomic_DNA"/>
</dbReference>
<reference evidence="11" key="3">
    <citation type="submission" date="2020-06" db="EMBL/GenBank/DDBJ databases">
        <title>Helianthus annuus Genome sequencing and assembly Release 2.</title>
        <authorList>
            <person name="Gouzy J."/>
            <person name="Langlade N."/>
            <person name="Munos S."/>
        </authorList>
    </citation>
    <scope>NUCLEOTIDE SEQUENCE</scope>
    <source>
        <tissue evidence="11">Leaves</tissue>
    </source>
</reference>
<dbReference type="OrthoDB" id="772719at2759"/>
<dbReference type="GO" id="GO:0004674">
    <property type="term" value="F:protein serine/threonine kinase activity"/>
    <property type="evidence" value="ECO:0000318"/>
    <property type="project" value="GO_Central"/>
</dbReference>
<dbReference type="SUPFAM" id="SSF56112">
    <property type="entry name" value="Protein kinase-like (PK-like)"/>
    <property type="match status" value="1"/>
</dbReference>
<keyword evidence="5" id="KW-0677">Repeat</keyword>
<evidence type="ECO:0000256" key="7">
    <source>
        <dbReference type="ARBA" id="ARBA00023136"/>
    </source>
</evidence>
<dbReference type="Gene3D" id="1.10.510.10">
    <property type="entry name" value="Transferase(Phosphotransferase) domain 1"/>
    <property type="match status" value="1"/>
</dbReference>
<dbReference type="InterPro" id="IPR011009">
    <property type="entry name" value="Kinase-like_dom_sf"/>
</dbReference>
<evidence type="ECO:0000313" key="13">
    <source>
        <dbReference type="Proteomes" id="UP000215914"/>
    </source>
</evidence>
<dbReference type="SUPFAM" id="SSF52058">
    <property type="entry name" value="L domain-like"/>
    <property type="match status" value="1"/>
</dbReference>
<comment type="subcellular location">
    <subcellularLocation>
        <location evidence="1">Membrane</location>
        <topology evidence="1">Single-pass membrane protein</topology>
    </subcellularLocation>
</comment>
<reference evidence="11 13" key="1">
    <citation type="journal article" date="2017" name="Nature">
        <title>The sunflower genome provides insights into oil metabolism, flowering and Asterid evolution.</title>
        <authorList>
            <person name="Badouin H."/>
            <person name="Gouzy J."/>
            <person name="Grassa C.J."/>
            <person name="Murat F."/>
            <person name="Staton S.E."/>
            <person name="Cottret L."/>
            <person name="Lelandais-Briere C."/>
            <person name="Owens G.L."/>
            <person name="Carrere S."/>
            <person name="Mayjonade B."/>
            <person name="Legrand L."/>
            <person name="Gill N."/>
            <person name="Kane N.C."/>
            <person name="Bowers J.E."/>
            <person name="Hubner S."/>
            <person name="Bellec A."/>
            <person name="Berard A."/>
            <person name="Berges H."/>
            <person name="Blanchet N."/>
            <person name="Boniface M.C."/>
            <person name="Brunel D."/>
            <person name="Catrice O."/>
            <person name="Chaidir N."/>
            <person name="Claudel C."/>
            <person name="Donnadieu C."/>
            <person name="Faraut T."/>
            <person name="Fievet G."/>
            <person name="Helmstetter N."/>
            <person name="King M."/>
            <person name="Knapp S.J."/>
            <person name="Lai Z."/>
            <person name="Le Paslier M.C."/>
            <person name="Lippi Y."/>
            <person name="Lorenzon L."/>
            <person name="Mandel J.R."/>
            <person name="Marage G."/>
            <person name="Marchand G."/>
            <person name="Marquand E."/>
            <person name="Bret-Mestries E."/>
            <person name="Morien E."/>
            <person name="Nambeesan S."/>
            <person name="Nguyen T."/>
            <person name="Pegot-Espagnet P."/>
            <person name="Pouilly N."/>
            <person name="Raftis F."/>
            <person name="Sallet E."/>
            <person name="Schiex T."/>
            <person name="Thomas J."/>
            <person name="Vandecasteele C."/>
            <person name="Vares D."/>
            <person name="Vear F."/>
            <person name="Vautrin S."/>
            <person name="Crespi M."/>
            <person name="Mangin B."/>
            <person name="Burke J.M."/>
            <person name="Salse J."/>
            <person name="Munos S."/>
            <person name="Vincourt P."/>
            <person name="Rieseberg L.H."/>
            <person name="Langlade N.B."/>
        </authorList>
    </citation>
    <scope>NUCLEOTIDE SEQUENCE [LARGE SCALE GENOMIC DNA]</scope>
    <source>
        <strain evidence="13">cv. SF193</strain>
        <tissue evidence="11">Leaves</tissue>
    </source>
</reference>
<dbReference type="InterPro" id="IPR000719">
    <property type="entry name" value="Prot_kinase_dom"/>
</dbReference>
<keyword evidence="4 9" id="KW-0732">Signal</keyword>
<dbReference type="Gramene" id="mRNA:HanXRQr2_Chr11g0515191">
    <property type="protein sequence ID" value="mRNA:HanXRQr2_Chr11g0515191"/>
    <property type="gene ID" value="HanXRQr2_Chr11g0515191"/>
</dbReference>
<dbReference type="InterPro" id="IPR032675">
    <property type="entry name" value="LRR_dom_sf"/>
</dbReference>
<accession>A0A251TDH0</accession>
<dbReference type="GO" id="GO:0005524">
    <property type="term" value="F:ATP binding"/>
    <property type="evidence" value="ECO:0007669"/>
    <property type="project" value="InterPro"/>
</dbReference>
<dbReference type="Gene3D" id="3.80.10.10">
    <property type="entry name" value="Ribonuclease Inhibitor"/>
    <property type="match status" value="1"/>
</dbReference>
<evidence type="ECO:0000256" key="9">
    <source>
        <dbReference type="SAM" id="SignalP"/>
    </source>
</evidence>
<dbReference type="GO" id="GO:0005886">
    <property type="term" value="C:plasma membrane"/>
    <property type="evidence" value="ECO:0000318"/>
    <property type="project" value="GO_Central"/>
</dbReference>
<evidence type="ECO:0000256" key="1">
    <source>
        <dbReference type="ARBA" id="ARBA00004167"/>
    </source>
</evidence>
<dbReference type="EMBL" id="MNCJ02000326">
    <property type="protein sequence ID" value="KAF5784060.1"/>
    <property type="molecule type" value="Genomic_DNA"/>
</dbReference>
<name>A0A251TDH0_HELAN</name>
<sequence length="598" mass="67583">MRRVTMIYQLLVIHLAFTTVVKSSTTIQEFYHEERDALIPFRDSMNSSYNLHGNWTGPPCLNNMSRWTGITCSNSHITQLTLESINLTGTLPVRFLQNISFLSKLSFRNNAINGDLPTLTDLAELETVILSGNRFSGSIPSDYINLHNLTTLELQENEITGSIPRFDQETLTALNLSYNWLSGPIPESKIMERFNRSSFDHNAGLCGRPLEIPCDVSPAPSPSEEDGKKRLQVWSVVMIVAAIVIVPLLVVLCLLCCYRMRVQGKQVKKEATGKHQDFKEGVGKKSQWSASTDDPEKTVDLEFFDKHKPIFDLDELLRASAEVLGKGCLGTTYKATLETGRVVAVKRVKEINHLTKKEFEHQMQLLGKLRHENLVEIVSFYYSKEEMLIIHEFIQHGSLFELLHESRGIGSIPLNWTTRLQIMKDVAKGLTFLHQSLSSQKAPHGNLKSSNILIDFTNETIHAKLTDFGYPPLLPSHNSKLAIEKCPEYKDGKKLTHKSDVYCLGVVLLEVITGKPPGDNNNNEDVSDWVRSVVNSDWSTDIFDLEIVVEKDGHEDMLKIAQLALECTDVLPERRPELTQILTRLEEVQHPQLNIEVN</sequence>
<evidence type="ECO:0000256" key="3">
    <source>
        <dbReference type="ARBA" id="ARBA00022692"/>
    </source>
</evidence>
<evidence type="ECO:0000313" key="12">
    <source>
        <dbReference type="EMBL" id="OTG09197.1"/>
    </source>
</evidence>